<dbReference type="RefSeq" id="WP_378417299.1">
    <property type="nucleotide sequence ID" value="NZ_JBHSFO010000005.1"/>
</dbReference>
<keyword evidence="1" id="KW-0175">Coiled coil</keyword>
<gene>
    <name evidence="3" type="ORF">ACFO6S_12300</name>
</gene>
<reference evidence="4" key="1">
    <citation type="journal article" date="2019" name="Int. J. Syst. Evol. Microbiol.">
        <title>The Global Catalogue of Microorganisms (GCM) 10K type strain sequencing project: providing services to taxonomists for standard genome sequencing and annotation.</title>
        <authorList>
            <consortium name="The Broad Institute Genomics Platform"/>
            <consortium name="The Broad Institute Genome Sequencing Center for Infectious Disease"/>
            <person name="Wu L."/>
            <person name="Ma J."/>
        </authorList>
    </citation>
    <scope>NUCLEOTIDE SEQUENCE [LARGE SCALE GENOMIC DNA]</scope>
    <source>
        <strain evidence="4">CCUG 54520</strain>
    </source>
</reference>
<evidence type="ECO:0000256" key="1">
    <source>
        <dbReference type="SAM" id="Coils"/>
    </source>
</evidence>
<evidence type="ECO:0000313" key="3">
    <source>
        <dbReference type="EMBL" id="MFC4604468.1"/>
    </source>
</evidence>
<accession>A0ABV9FT85</accession>
<evidence type="ECO:0000256" key="2">
    <source>
        <dbReference type="SAM" id="MobiDB-lite"/>
    </source>
</evidence>
<dbReference type="Proteomes" id="UP001595914">
    <property type="component" value="Unassembled WGS sequence"/>
</dbReference>
<feature type="compositionally biased region" description="Basic and acidic residues" evidence="2">
    <location>
        <begin position="322"/>
        <end position="341"/>
    </location>
</feature>
<feature type="compositionally biased region" description="Polar residues" evidence="2">
    <location>
        <begin position="342"/>
        <end position="352"/>
    </location>
</feature>
<feature type="coiled-coil region" evidence="1">
    <location>
        <begin position="110"/>
        <end position="144"/>
    </location>
</feature>
<feature type="region of interest" description="Disordered" evidence="2">
    <location>
        <begin position="1"/>
        <end position="50"/>
    </location>
</feature>
<comment type="caution">
    <text evidence="3">The sequence shown here is derived from an EMBL/GenBank/DDBJ whole genome shotgun (WGS) entry which is preliminary data.</text>
</comment>
<protein>
    <submittedName>
        <fullName evidence="3">Uncharacterized protein</fullName>
    </submittedName>
</protein>
<keyword evidence="4" id="KW-1185">Reference proteome</keyword>
<evidence type="ECO:0000313" key="4">
    <source>
        <dbReference type="Proteomes" id="UP001595914"/>
    </source>
</evidence>
<feature type="coiled-coil region" evidence="1">
    <location>
        <begin position="178"/>
        <end position="237"/>
    </location>
</feature>
<name>A0ABV9FT85_9NOCA</name>
<sequence>MNTKPEDAGESQSDEPKARPGRPRQYASDADRVRAFRTRRKAREQQGEIEALTTATPGEAVGTLERTLEDLRTVTTTSIEQFNVFARQITAAVDKLTDPDALDAALHRATVELEQTKAKYEADLAELRARHEAAVEDRANADAAVDAVDAELAAAVADHGLELERLATDHESQLRELGQTHAEELQALREKLATVEQDRDARLSAAESERDGLRSQLREAQARAEAAELRTVSAEQHAEQAAAAAEQRLAQVVAASDQRVTDLRGAADDAAITAATTIARLEKSVDLERSATTVARERADALRDDLERARLEAGQARTAEVAMREQVSELRSVQRDGRRTGPSDSSAEGTLD</sequence>
<feature type="region of interest" description="Disordered" evidence="2">
    <location>
        <begin position="314"/>
        <end position="352"/>
    </location>
</feature>
<organism evidence="3 4">
    <name type="scientific">Rhodococcus kronopolitis</name>
    <dbReference type="NCBI Taxonomy" id="1460226"/>
    <lineage>
        <taxon>Bacteria</taxon>
        <taxon>Bacillati</taxon>
        <taxon>Actinomycetota</taxon>
        <taxon>Actinomycetes</taxon>
        <taxon>Mycobacteriales</taxon>
        <taxon>Nocardiaceae</taxon>
        <taxon>Rhodococcus</taxon>
    </lineage>
</organism>
<proteinExistence type="predicted"/>
<dbReference type="EMBL" id="JBHSFO010000005">
    <property type="protein sequence ID" value="MFC4604468.1"/>
    <property type="molecule type" value="Genomic_DNA"/>
</dbReference>